<comment type="caution">
    <text evidence="3">The sequence shown here is derived from an EMBL/GenBank/DDBJ whole genome shotgun (WGS) entry which is preliminary data.</text>
</comment>
<keyword evidence="1" id="KW-0175">Coiled coil</keyword>
<dbReference type="GO" id="GO:0003964">
    <property type="term" value="F:RNA-directed DNA polymerase activity"/>
    <property type="evidence" value="ECO:0007669"/>
    <property type="project" value="UniProtKB-KW"/>
</dbReference>
<feature type="coiled-coil region" evidence="1">
    <location>
        <begin position="225"/>
        <end position="259"/>
    </location>
</feature>
<evidence type="ECO:0000256" key="1">
    <source>
        <dbReference type="SAM" id="Coils"/>
    </source>
</evidence>
<feature type="region of interest" description="Disordered" evidence="2">
    <location>
        <begin position="137"/>
        <end position="161"/>
    </location>
</feature>
<dbReference type="AlphaFoldDB" id="A0A6L2KMV7"/>
<proteinExistence type="predicted"/>
<evidence type="ECO:0000256" key="2">
    <source>
        <dbReference type="SAM" id="MobiDB-lite"/>
    </source>
</evidence>
<reference evidence="3" key="1">
    <citation type="journal article" date="2019" name="Sci. Rep.">
        <title>Draft genome of Tanacetum cinerariifolium, the natural source of mosquito coil.</title>
        <authorList>
            <person name="Yamashiro T."/>
            <person name="Shiraishi A."/>
            <person name="Satake H."/>
            <person name="Nakayama K."/>
        </authorList>
    </citation>
    <scope>NUCLEOTIDE SEQUENCE</scope>
</reference>
<feature type="coiled-coil region" evidence="1">
    <location>
        <begin position="309"/>
        <end position="343"/>
    </location>
</feature>
<accession>A0A6L2KMV7</accession>
<keyword evidence="3" id="KW-0695">RNA-directed DNA polymerase</keyword>
<keyword evidence="3" id="KW-0548">Nucleotidyltransferase</keyword>
<evidence type="ECO:0000313" key="3">
    <source>
        <dbReference type="EMBL" id="GEU49194.1"/>
    </source>
</evidence>
<keyword evidence="3" id="KW-0808">Transferase</keyword>
<feature type="compositionally biased region" description="Basic and acidic residues" evidence="2">
    <location>
        <begin position="145"/>
        <end position="157"/>
    </location>
</feature>
<dbReference type="EMBL" id="BKCJ010002530">
    <property type="protein sequence ID" value="GEU49194.1"/>
    <property type="molecule type" value="Genomic_DNA"/>
</dbReference>
<protein>
    <submittedName>
        <fullName evidence="3">Reverse transcriptase zinc-binding domain-containing protein</fullName>
    </submittedName>
</protein>
<name>A0A6L2KMV7_TANCI</name>
<sequence length="388" mass="44908">METSSLNSEEMELQQMQLDERELHKKCLALFEKLKKHLGFIHRRLLLRYLEELEKVINERVLKYGAIRIKEKEVQAIKEIENRLIQQQESLITEGAAIEACLVTEGASLEACLVNEGITVNDNMGFMKCSRTELENNSSVTPFSRSEDENRSSDKDSSSLVNECSSLGIDADADIRSSNDSNTLLGANENYSNIIFDILDMDPNRDKEHDAFDYEKQRAFFASLINNLKCNVEKCNEVNREAQQANALLTNELERYKKKEKHFAKDMIIESEYYKKINLLNYEISYLRSQACEKDKTFAKENKKFDEYVQPLLNRKNELENKNQEFLKKINDLDNKLQKARQTDQTLRMLLPKEDNVNTGTHGLGFENQNDYVNPSLLNKAKELAPCF</sequence>
<gene>
    <name evidence="3" type="ORF">Tci_021172</name>
</gene>
<organism evidence="3">
    <name type="scientific">Tanacetum cinerariifolium</name>
    <name type="common">Dalmatian daisy</name>
    <name type="synonym">Chrysanthemum cinerariifolium</name>
    <dbReference type="NCBI Taxonomy" id="118510"/>
    <lineage>
        <taxon>Eukaryota</taxon>
        <taxon>Viridiplantae</taxon>
        <taxon>Streptophyta</taxon>
        <taxon>Embryophyta</taxon>
        <taxon>Tracheophyta</taxon>
        <taxon>Spermatophyta</taxon>
        <taxon>Magnoliopsida</taxon>
        <taxon>eudicotyledons</taxon>
        <taxon>Gunneridae</taxon>
        <taxon>Pentapetalae</taxon>
        <taxon>asterids</taxon>
        <taxon>campanulids</taxon>
        <taxon>Asterales</taxon>
        <taxon>Asteraceae</taxon>
        <taxon>Asteroideae</taxon>
        <taxon>Anthemideae</taxon>
        <taxon>Anthemidinae</taxon>
        <taxon>Tanacetum</taxon>
    </lineage>
</organism>